<dbReference type="AlphaFoldDB" id="A0A1J7JJL5"/>
<feature type="domain" description="J" evidence="3">
    <location>
        <begin position="7"/>
        <end position="75"/>
    </location>
</feature>
<feature type="compositionally biased region" description="Basic and acidic residues" evidence="2">
    <location>
        <begin position="395"/>
        <end position="407"/>
    </location>
</feature>
<feature type="compositionally biased region" description="Basic and acidic residues" evidence="2">
    <location>
        <begin position="519"/>
        <end position="534"/>
    </location>
</feature>
<dbReference type="OrthoDB" id="10250354at2759"/>
<dbReference type="CDD" id="cd06257">
    <property type="entry name" value="DnaJ"/>
    <property type="match status" value="1"/>
</dbReference>
<protein>
    <submittedName>
        <fullName evidence="4">DnaJ-domain-containing protein</fullName>
    </submittedName>
</protein>
<feature type="compositionally biased region" description="Basic and acidic residues" evidence="2">
    <location>
        <begin position="273"/>
        <end position="312"/>
    </location>
</feature>
<dbReference type="PROSITE" id="PS00636">
    <property type="entry name" value="DNAJ_1"/>
    <property type="match status" value="1"/>
</dbReference>
<dbReference type="PROSITE" id="PS50076">
    <property type="entry name" value="DNAJ_2"/>
    <property type="match status" value="1"/>
</dbReference>
<feature type="compositionally biased region" description="Basic and acidic residues" evidence="2">
    <location>
        <begin position="173"/>
        <end position="253"/>
    </location>
</feature>
<dbReference type="InterPro" id="IPR052594">
    <property type="entry name" value="J_domain-containing_protein"/>
</dbReference>
<dbReference type="Gene3D" id="1.10.287.110">
    <property type="entry name" value="DnaJ domain"/>
    <property type="match status" value="1"/>
</dbReference>
<dbReference type="FunFam" id="1.10.287.110:FF:000073">
    <property type="entry name" value="DnaJ domain protein"/>
    <property type="match status" value="1"/>
</dbReference>
<evidence type="ECO:0000256" key="2">
    <source>
        <dbReference type="SAM" id="MobiDB-lite"/>
    </source>
</evidence>
<dbReference type="PANTHER" id="PTHR44144">
    <property type="entry name" value="DNAJ HOMOLOG SUBFAMILY C MEMBER 9"/>
    <property type="match status" value="1"/>
</dbReference>
<dbReference type="SMART" id="SM00271">
    <property type="entry name" value="DnaJ"/>
    <property type="match status" value="1"/>
</dbReference>
<accession>A0A1J7JJL5</accession>
<gene>
    <name evidence="4" type="ORF">CONLIGDRAFT_327555</name>
</gene>
<dbReference type="GO" id="GO:0031072">
    <property type="term" value="F:heat shock protein binding"/>
    <property type="evidence" value="ECO:0007669"/>
    <property type="project" value="TreeGrafter"/>
</dbReference>
<dbReference type="InParanoid" id="A0A1J7JJL5"/>
<dbReference type="GO" id="GO:0005634">
    <property type="term" value="C:nucleus"/>
    <property type="evidence" value="ECO:0007669"/>
    <property type="project" value="TreeGrafter"/>
</dbReference>
<dbReference type="Proteomes" id="UP000182658">
    <property type="component" value="Unassembled WGS sequence"/>
</dbReference>
<dbReference type="InterPro" id="IPR001623">
    <property type="entry name" value="DnaJ_domain"/>
</dbReference>
<dbReference type="STRING" id="1408157.A0A1J7JJL5"/>
<sequence>MSNLPPDPWKVLGIEKSADKSEVRTAYRKLVLKCHPDKVQDPTLKAQKQDEFQKVQQAYELLNDDTERAKYEEQLKLAEMRKAAMLSKNMPNISASRTPPRSSHTFYDVRTAEPASRFRHASPHQSSPVPPSGKVYTHVYASSKSYEDEVSPRSQTVYDEDRRARRTASYEQPSRRDDEKREERKRREARDRKDEEDRERERERRDKELRKQDRREREKIRDKEKRRDVEDKTSRRTGKEPYLEEYHDRDIREVYPPTVKVEKKKISPSSGSKKVDEPREKSSSRRERDESPRTHDYLKAKEEAAAYIERQRAKSKPAAPSLGRAQTFQQPPTYARVPSPPPPAAEYVDDEVVRRSSARPSRRSSNDLGVRSKERPYPASQKKSREDFEVVDALPRADRAGPPRSERIIPMLKKANTMPTTMTPPVVPESPPRHPPRHNTAQETYSRPPPAMPGITRSSTYAPGDRSDRFPDVIRGVYEGSDDDAVYEDRRRHRSRRTHSPEAATTTRRYKARGVTVEPVHEPDVYDHYDDYRSSRRHGSSYGAKVEPGGRGGPDYYYDPQASTQFSKVKTSKAYTPDDVTYSDLRYPASQGWGGVVA</sequence>
<reference evidence="4 5" key="1">
    <citation type="submission" date="2016-10" db="EMBL/GenBank/DDBJ databases">
        <title>Draft genome sequence of Coniochaeta ligniaria NRRL30616, a lignocellulolytic fungus for bioabatement of inhibitors in plant biomass hydrolysates.</title>
        <authorList>
            <consortium name="DOE Joint Genome Institute"/>
            <person name="Jimenez D.J."/>
            <person name="Hector R.E."/>
            <person name="Riley R."/>
            <person name="Sun H."/>
            <person name="Grigoriev I.V."/>
            <person name="Van Elsas J.D."/>
            <person name="Nichols N.N."/>
        </authorList>
    </citation>
    <scope>NUCLEOTIDE SEQUENCE [LARGE SCALE GENOMIC DNA]</scope>
    <source>
        <strain evidence="4 5">NRRL 30616</strain>
    </source>
</reference>
<evidence type="ECO:0000313" key="4">
    <source>
        <dbReference type="EMBL" id="OIW29460.1"/>
    </source>
</evidence>
<dbReference type="PRINTS" id="PR00625">
    <property type="entry name" value="JDOMAIN"/>
</dbReference>
<keyword evidence="5" id="KW-1185">Reference proteome</keyword>
<feature type="coiled-coil region" evidence="1">
    <location>
        <begin position="45"/>
        <end position="88"/>
    </location>
</feature>
<evidence type="ECO:0000259" key="3">
    <source>
        <dbReference type="PROSITE" id="PS50076"/>
    </source>
</evidence>
<proteinExistence type="predicted"/>
<dbReference type="Pfam" id="PF00226">
    <property type="entry name" value="DnaJ"/>
    <property type="match status" value="1"/>
</dbReference>
<feature type="region of interest" description="Disordered" evidence="2">
    <location>
        <begin position="90"/>
        <end position="561"/>
    </location>
</feature>
<evidence type="ECO:0000256" key="1">
    <source>
        <dbReference type="SAM" id="Coils"/>
    </source>
</evidence>
<evidence type="ECO:0000313" key="5">
    <source>
        <dbReference type="Proteomes" id="UP000182658"/>
    </source>
</evidence>
<feature type="compositionally biased region" description="Polar residues" evidence="2">
    <location>
        <begin position="90"/>
        <end position="105"/>
    </location>
</feature>
<dbReference type="GO" id="GO:0005737">
    <property type="term" value="C:cytoplasm"/>
    <property type="evidence" value="ECO:0007669"/>
    <property type="project" value="TreeGrafter"/>
</dbReference>
<keyword evidence="1" id="KW-0175">Coiled coil</keyword>
<dbReference type="InterPro" id="IPR018253">
    <property type="entry name" value="DnaJ_domain_CS"/>
</dbReference>
<dbReference type="InterPro" id="IPR036869">
    <property type="entry name" value="J_dom_sf"/>
</dbReference>
<name>A0A1J7JJL5_9PEZI</name>
<dbReference type="SUPFAM" id="SSF46565">
    <property type="entry name" value="Chaperone J-domain"/>
    <property type="match status" value="1"/>
</dbReference>
<dbReference type="PANTHER" id="PTHR44144:SF1">
    <property type="entry name" value="DNAJ HOMOLOG SUBFAMILY C MEMBER 9"/>
    <property type="match status" value="1"/>
</dbReference>
<organism evidence="4 5">
    <name type="scientific">Coniochaeta ligniaria NRRL 30616</name>
    <dbReference type="NCBI Taxonomy" id="1408157"/>
    <lineage>
        <taxon>Eukaryota</taxon>
        <taxon>Fungi</taxon>
        <taxon>Dikarya</taxon>
        <taxon>Ascomycota</taxon>
        <taxon>Pezizomycotina</taxon>
        <taxon>Sordariomycetes</taxon>
        <taxon>Sordariomycetidae</taxon>
        <taxon>Coniochaetales</taxon>
        <taxon>Coniochaetaceae</taxon>
        <taxon>Coniochaeta</taxon>
    </lineage>
</organism>
<dbReference type="EMBL" id="KV875097">
    <property type="protein sequence ID" value="OIW29460.1"/>
    <property type="molecule type" value="Genomic_DNA"/>
</dbReference>